<evidence type="ECO:0000313" key="2">
    <source>
        <dbReference type="Proteomes" id="UP000518266"/>
    </source>
</evidence>
<gene>
    <name evidence="1" type="ORF">F7725_026878</name>
</gene>
<dbReference type="AlphaFoldDB" id="A0A7J5X8Q1"/>
<organism evidence="1 2">
    <name type="scientific">Dissostichus mawsoni</name>
    <name type="common">Antarctic cod</name>
    <dbReference type="NCBI Taxonomy" id="36200"/>
    <lineage>
        <taxon>Eukaryota</taxon>
        <taxon>Metazoa</taxon>
        <taxon>Chordata</taxon>
        <taxon>Craniata</taxon>
        <taxon>Vertebrata</taxon>
        <taxon>Euteleostomi</taxon>
        <taxon>Actinopterygii</taxon>
        <taxon>Neopterygii</taxon>
        <taxon>Teleostei</taxon>
        <taxon>Neoteleostei</taxon>
        <taxon>Acanthomorphata</taxon>
        <taxon>Eupercaria</taxon>
        <taxon>Perciformes</taxon>
        <taxon>Notothenioidei</taxon>
        <taxon>Nototheniidae</taxon>
        <taxon>Dissostichus</taxon>
    </lineage>
</organism>
<proteinExistence type="predicted"/>
<sequence>MEIFIAQKELWSSPSTCLRALAPCHDIVNVISEAKSSVFGRKGLLPTKHGFKCPEYVTEFKLLVETNGTLNTGAKSSHHTAVKVWELQGEILYCWCFHIESIH</sequence>
<accession>A0A7J5X8Q1</accession>
<reference evidence="1 2" key="1">
    <citation type="submission" date="2020-03" db="EMBL/GenBank/DDBJ databases">
        <title>Dissostichus mawsoni Genome sequencing and assembly.</title>
        <authorList>
            <person name="Park H."/>
        </authorList>
    </citation>
    <scope>NUCLEOTIDE SEQUENCE [LARGE SCALE GENOMIC DNA]</scope>
    <source>
        <strain evidence="1">DM0001</strain>
        <tissue evidence="1">Muscle</tissue>
    </source>
</reference>
<dbReference type="Proteomes" id="UP000518266">
    <property type="component" value="Unassembled WGS sequence"/>
</dbReference>
<comment type="caution">
    <text evidence="1">The sequence shown here is derived from an EMBL/GenBank/DDBJ whole genome shotgun (WGS) entry which is preliminary data.</text>
</comment>
<protein>
    <submittedName>
        <fullName evidence="1">Uncharacterized protein</fullName>
    </submittedName>
</protein>
<keyword evidence="2" id="KW-1185">Reference proteome</keyword>
<evidence type="ECO:0000313" key="1">
    <source>
        <dbReference type="EMBL" id="KAF3833213.1"/>
    </source>
</evidence>
<name>A0A7J5X8Q1_DISMA</name>
<dbReference type="EMBL" id="JAAKFY010000027">
    <property type="protein sequence ID" value="KAF3833213.1"/>
    <property type="molecule type" value="Genomic_DNA"/>
</dbReference>